<dbReference type="InParanoid" id="W2SCI4"/>
<gene>
    <name evidence="2" type="ORF">HMPREF1541_09581</name>
</gene>
<dbReference type="GeneID" id="19976920"/>
<feature type="domain" description="AB hydrolase-1" evidence="1">
    <location>
        <begin position="10"/>
        <end position="257"/>
    </location>
</feature>
<name>W2SCI4_CYPE1</name>
<reference evidence="2 3" key="1">
    <citation type="submission" date="2013-03" db="EMBL/GenBank/DDBJ databases">
        <title>The Genome Sequence of Phialophora europaea CBS 101466.</title>
        <authorList>
            <consortium name="The Broad Institute Genomics Platform"/>
            <person name="Cuomo C."/>
            <person name="de Hoog S."/>
            <person name="Gorbushina A."/>
            <person name="Walker B."/>
            <person name="Young S.K."/>
            <person name="Zeng Q."/>
            <person name="Gargeya S."/>
            <person name="Fitzgerald M."/>
            <person name="Haas B."/>
            <person name="Abouelleil A."/>
            <person name="Allen A.W."/>
            <person name="Alvarado L."/>
            <person name="Arachchi H.M."/>
            <person name="Berlin A.M."/>
            <person name="Chapman S.B."/>
            <person name="Gainer-Dewar J."/>
            <person name="Goldberg J."/>
            <person name="Griggs A."/>
            <person name="Gujja S."/>
            <person name="Hansen M."/>
            <person name="Howarth C."/>
            <person name="Imamovic A."/>
            <person name="Ireland A."/>
            <person name="Larimer J."/>
            <person name="McCowan C."/>
            <person name="Murphy C."/>
            <person name="Pearson M."/>
            <person name="Poon T.W."/>
            <person name="Priest M."/>
            <person name="Roberts A."/>
            <person name="Saif S."/>
            <person name="Shea T."/>
            <person name="Sisk P."/>
            <person name="Sykes S."/>
            <person name="Wortman J."/>
            <person name="Nusbaum C."/>
            <person name="Birren B."/>
        </authorList>
    </citation>
    <scope>NUCLEOTIDE SEQUENCE [LARGE SCALE GENOMIC DNA]</scope>
    <source>
        <strain evidence="2 3">CBS 101466</strain>
    </source>
</reference>
<evidence type="ECO:0000259" key="1">
    <source>
        <dbReference type="Pfam" id="PF12697"/>
    </source>
</evidence>
<dbReference type="VEuPathDB" id="FungiDB:HMPREF1541_09581"/>
<dbReference type="RefSeq" id="XP_008712476.1">
    <property type="nucleotide sequence ID" value="XM_008714254.1"/>
</dbReference>
<evidence type="ECO:0000313" key="3">
    <source>
        <dbReference type="Proteomes" id="UP000030752"/>
    </source>
</evidence>
<dbReference type="Proteomes" id="UP000030752">
    <property type="component" value="Unassembled WGS sequence"/>
</dbReference>
<dbReference type="Gene3D" id="3.40.50.1820">
    <property type="entry name" value="alpha/beta hydrolase"/>
    <property type="match status" value="1"/>
</dbReference>
<dbReference type="PANTHER" id="PTHR37017:SF13">
    <property type="entry name" value="AB HYDROLASE-1 DOMAIN-CONTAINING PROTEIN"/>
    <property type="match status" value="1"/>
</dbReference>
<dbReference type="HOGENOM" id="CLU_046066_1_0_1"/>
<dbReference type="AlphaFoldDB" id="W2SCI4"/>
<dbReference type="InterPro" id="IPR029058">
    <property type="entry name" value="AB_hydrolase_fold"/>
</dbReference>
<sequence>MPPTQPPTFLLVTGSFALPSMYEPVLSLLPRHLTLHVPHLRTVSPGRDRSGTVPAPTMSDDAAYIASEIRKLADDKGTDIVLLAHSYGGVPMSECLGLEGVVKSERAKEGKRGGVVRAGYLTCLVPEVGGTAMGVLGEVKEEDRLVFKVLDDGWMYHEDLNRTRDVVCSNMKPEDADPWFANWPRHSAISFAGELTHAGYKNVPVSYLLCEGDRCVPPDVQRKGIETIEKASGSKVDVTSVAADHAPNVSAPQTVVNWIVKMAEMESS</sequence>
<dbReference type="SUPFAM" id="SSF53474">
    <property type="entry name" value="alpha/beta-Hydrolases"/>
    <property type="match status" value="1"/>
</dbReference>
<accession>W2SCI4</accession>
<protein>
    <recommendedName>
        <fullName evidence="1">AB hydrolase-1 domain-containing protein</fullName>
    </recommendedName>
</protein>
<dbReference type="InterPro" id="IPR000073">
    <property type="entry name" value="AB_hydrolase_1"/>
</dbReference>
<dbReference type="PANTHER" id="PTHR37017">
    <property type="entry name" value="AB HYDROLASE-1 DOMAIN-CONTAINING PROTEIN-RELATED"/>
    <property type="match status" value="1"/>
</dbReference>
<dbReference type="eggNOG" id="ENOG502SMUR">
    <property type="taxonomic scope" value="Eukaryota"/>
</dbReference>
<dbReference type="InterPro" id="IPR052897">
    <property type="entry name" value="Sec-Metab_Biosynth_Hydrolase"/>
</dbReference>
<dbReference type="Pfam" id="PF12697">
    <property type="entry name" value="Abhydrolase_6"/>
    <property type="match status" value="1"/>
</dbReference>
<proteinExistence type="predicted"/>
<keyword evidence="3" id="KW-1185">Reference proteome</keyword>
<dbReference type="OrthoDB" id="1263307at2759"/>
<organism evidence="2 3">
    <name type="scientific">Cyphellophora europaea (strain CBS 101466)</name>
    <name type="common">Phialophora europaea</name>
    <dbReference type="NCBI Taxonomy" id="1220924"/>
    <lineage>
        <taxon>Eukaryota</taxon>
        <taxon>Fungi</taxon>
        <taxon>Dikarya</taxon>
        <taxon>Ascomycota</taxon>
        <taxon>Pezizomycotina</taxon>
        <taxon>Eurotiomycetes</taxon>
        <taxon>Chaetothyriomycetidae</taxon>
        <taxon>Chaetothyriales</taxon>
        <taxon>Cyphellophoraceae</taxon>
        <taxon>Cyphellophora</taxon>
    </lineage>
</organism>
<evidence type="ECO:0000313" key="2">
    <source>
        <dbReference type="EMBL" id="ETN45748.1"/>
    </source>
</evidence>
<dbReference type="EMBL" id="KB822712">
    <property type="protein sequence ID" value="ETN45748.1"/>
    <property type="molecule type" value="Genomic_DNA"/>
</dbReference>